<comment type="caution">
    <text evidence="6">The sequence shown here is derived from an EMBL/GenBank/DDBJ whole genome shotgun (WGS) entry which is preliminary data.</text>
</comment>
<dbReference type="EMBL" id="BNAY01000011">
    <property type="protein sequence ID" value="GHH34673.1"/>
    <property type="molecule type" value="Genomic_DNA"/>
</dbReference>
<evidence type="ECO:0000256" key="4">
    <source>
        <dbReference type="ARBA" id="ARBA00023163"/>
    </source>
</evidence>
<keyword evidence="1" id="KW-0678">Repressor</keyword>
<evidence type="ECO:0000313" key="7">
    <source>
        <dbReference type="Proteomes" id="UP000635387"/>
    </source>
</evidence>
<sequence length="255" mass="27781">MGVTVSSLKTAEIARRSGYSVQQVRNLERDGVLPAAARTASGYRNYGEIHLRSALAYRALAAGVGPVEAKKIVRALHRDPLPEVLALLDAAHAGLDAERADLREAREAVRVISREPIEDVRGSDSMSVSELASALGVRPSTLRHWDAERLVVPDRDQRGTRRYTPSQVRDARIVHQLRLAGYRVEPLRALMPELRRSRRLDDVASALAARDEGITARSRALFEGTHHLYLCSADAPSATPGTLDVSSVALGTSRG</sequence>
<dbReference type="Pfam" id="PF00376">
    <property type="entry name" value="MerR"/>
    <property type="match status" value="1"/>
</dbReference>
<evidence type="ECO:0000259" key="5">
    <source>
        <dbReference type="PROSITE" id="PS50937"/>
    </source>
</evidence>
<evidence type="ECO:0000256" key="1">
    <source>
        <dbReference type="ARBA" id="ARBA00022491"/>
    </source>
</evidence>
<keyword evidence="2" id="KW-0805">Transcription regulation</keyword>
<protein>
    <submittedName>
        <fullName evidence="6">MerR family transcriptional regulator</fullName>
    </submittedName>
</protein>
<proteinExistence type="predicted"/>
<dbReference type="InterPro" id="IPR009061">
    <property type="entry name" value="DNA-bd_dom_put_sf"/>
</dbReference>
<organism evidence="6 7">
    <name type="scientific">Amycolatopsis oliviviridis</name>
    <dbReference type="NCBI Taxonomy" id="1471590"/>
    <lineage>
        <taxon>Bacteria</taxon>
        <taxon>Bacillati</taxon>
        <taxon>Actinomycetota</taxon>
        <taxon>Actinomycetes</taxon>
        <taxon>Pseudonocardiales</taxon>
        <taxon>Pseudonocardiaceae</taxon>
        <taxon>Amycolatopsis</taxon>
    </lineage>
</organism>
<dbReference type="InterPro" id="IPR047057">
    <property type="entry name" value="MerR_fam"/>
</dbReference>
<evidence type="ECO:0000256" key="3">
    <source>
        <dbReference type="ARBA" id="ARBA00023125"/>
    </source>
</evidence>
<keyword evidence="4" id="KW-0804">Transcription</keyword>
<dbReference type="InterPro" id="IPR000551">
    <property type="entry name" value="MerR-type_HTH_dom"/>
</dbReference>
<dbReference type="PANTHER" id="PTHR30204:SF69">
    <property type="entry name" value="MERR-FAMILY TRANSCRIPTIONAL REGULATOR"/>
    <property type="match status" value="1"/>
</dbReference>
<dbReference type="SMART" id="SM00422">
    <property type="entry name" value="HTH_MERR"/>
    <property type="match status" value="2"/>
</dbReference>
<reference evidence="7" key="1">
    <citation type="journal article" date="2019" name="Int. J. Syst. Evol. Microbiol.">
        <title>The Global Catalogue of Microorganisms (GCM) 10K type strain sequencing project: providing services to taxonomists for standard genome sequencing and annotation.</title>
        <authorList>
            <consortium name="The Broad Institute Genomics Platform"/>
            <consortium name="The Broad Institute Genome Sequencing Center for Infectious Disease"/>
            <person name="Wu L."/>
            <person name="Ma J."/>
        </authorList>
    </citation>
    <scope>NUCLEOTIDE SEQUENCE [LARGE SCALE GENOMIC DNA]</scope>
    <source>
        <strain evidence="7">CGMCC 4.7683</strain>
    </source>
</reference>
<name>A0ABQ3M661_9PSEU</name>
<feature type="domain" description="HTH merR-type" evidence="5">
    <location>
        <begin position="7"/>
        <end position="52"/>
    </location>
</feature>
<dbReference type="PROSITE" id="PS50937">
    <property type="entry name" value="HTH_MERR_2"/>
    <property type="match status" value="2"/>
</dbReference>
<keyword evidence="7" id="KW-1185">Reference proteome</keyword>
<evidence type="ECO:0000256" key="2">
    <source>
        <dbReference type="ARBA" id="ARBA00023015"/>
    </source>
</evidence>
<dbReference type="Pfam" id="PF13411">
    <property type="entry name" value="MerR_1"/>
    <property type="match status" value="1"/>
</dbReference>
<evidence type="ECO:0000313" key="6">
    <source>
        <dbReference type="EMBL" id="GHH34673.1"/>
    </source>
</evidence>
<feature type="domain" description="HTH merR-type" evidence="5">
    <location>
        <begin position="125"/>
        <end position="193"/>
    </location>
</feature>
<keyword evidence="3" id="KW-0238">DNA-binding</keyword>
<dbReference type="Proteomes" id="UP000635387">
    <property type="component" value="Unassembled WGS sequence"/>
</dbReference>
<dbReference type="Gene3D" id="1.10.1660.10">
    <property type="match status" value="2"/>
</dbReference>
<dbReference type="SUPFAM" id="SSF46955">
    <property type="entry name" value="Putative DNA-binding domain"/>
    <property type="match status" value="2"/>
</dbReference>
<dbReference type="PANTHER" id="PTHR30204">
    <property type="entry name" value="REDOX-CYCLING DRUG-SENSING TRANSCRIPTIONAL ACTIVATOR SOXR"/>
    <property type="match status" value="1"/>
</dbReference>
<gene>
    <name evidence="6" type="ORF">GCM10017790_74930</name>
</gene>
<accession>A0ABQ3M661</accession>